<keyword evidence="2" id="KW-0732">Signal</keyword>
<organism evidence="3 4">
    <name type="scientific">Tilletia horrida</name>
    <dbReference type="NCBI Taxonomy" id="155126"/>
    <lineage>
        <taxon>Eukaryota</taxon>
        <taxon>Fungi</taxon>
        <taxon>Dikarya</taxon>
        <taxon>Basidiomycota</taxon>
        <taxon>Ustilaginomycotina</taxon>
        <taxon>Exobasidiomycetes</taxon>
        <taxon>Tilletiales</taxon>
        <taxon>Tilletiaceae</taxon>
        <taxon>Tilletia</taxon>
    </lineage>
</organism>
<dbReference type="EMBL" id="JAPDMZ010000202">
    <property type="protein sequence ID" value="KAK0546213.1"/>
    <property type="molecule type" value="Genomic_DNA"/>
</dbReference>
<evidence type="ECO:0000313" key="4">
    <source>
        <dbReference type="Proteomes" id="UP001176517"/>
    </source>
</evidence>
<evidence type="ECO:0000256" key="1">
    <source>
        <dbReference type="SAM" id="MobiDB-lite"/>
    </source>
</evidence>
<dbReference type="Proteomes" id="UP001176517">
    <property type="component" value="Unassembled WGS sequence"/>
</dbReference>
<dbReference type="AlphaFoldDB" id="A0AAN6GLI7"/>
<reference evidence="3" key="1">
    <citation type="journal article" date="2023" name="PhytoFront">
        <title>Draft Genome Resources of Seven Strains of Tilletia horrida, Causal Agent of Kernel Smut of Rice.</title>
        <authorList>
            <person name="Khanal S."/>
            <person name="Antony Babu S."/>
            <person name="Zhou X.G."/>
        </authorList>
    </citation>
    <scope>NUCLEOTIDE SEQUENCE</scope>
    <source>
        <strain evidence="3">TX6</strain>
    </source>
</reference>
<feature type="signal peptide" evidence="2">
    <location>
        <begin position="1"/>
        <end position="15"/>
    </location>
</feature>
<feature type="chain" id="PRO_5043046197" evidence="2">
    <location>
        <begin position="16"/>
        <end position="164"/>
    </location>
</feature>
<keyword evidence="4" id="KW-1185">Reference proteome</keyword>
<name>A0AAN6GLI7_9BASI</name>
<feature type="region of interest" description="Disordered" evidence="1">
    <location>
        <begin position="144"/>
        <end position="164"/>
    </location>
</feature>
<evidence type="ECO:0000313" key="3">
    <source>
        <dbReference type="EMBL" id="KAK0546213.1"/>
    </source>
</evidence>
<evidence type="ECO:0000256" key="2">
    <source>
        <dbReference type="SAM" id="SignalP"/>
    </source>
</evidence>
<proteinExistence type="predicted"/>
<sequence length="164" mass="17563">MQIFLLLTFVAAVSARLGSGSNRANPSVHKRMGLTNLRFDTIKTGDLKADTGNFAHALTGKVWQLGTVSGNVSHSWTPGALRGRYHTEVADNGAKAIGHWTFDDKIVTGSANLHLKETFLRAQSTLTGSTGKAKLMFSGSGPISCKQDKSDPEENPNAWTCTMG</sequence>
<protein>
    <submittedName>
        <fullName evidence="3">Uncharacterized protein</fullName>
    </submittedName>
</protein>
<comment type="caution">
    <text evidence="3">The sequence shown here is derived from an EMBL/GenBank/DDBJ whole genome shotgun (WGS) entry which is preliminary data.</text>
</comment>
<gene>
    <name evidence="3" type="ORF">OC846_005371</name>
</gene>
<accession>A0AAN6GLI7</accession>